<feature type="domain" description="Peptidase S26" evidence="9">
    <location>
        <begin position="55"/>
        <end position="237"/>
    </location>
</feature>
<keyword evidence="7" id="KW-1133">Transmembrane helix</keyword>
<evidence type="ECO:0000256" key="3">
    <source>
        <dbReference type="ARBA" id="ARBA00009370"/>
    </source>
</evidence>
<dbReference type="PANTHER" id="PTHR43390">
    <property type="entry name" value="SIGNAL PEPTIDASE I"/>
    <property type="match status" value="1"/>
</dbReference>
<dbReference type="GO" id="GO:0005886">
    <property type="term" value="C:plasma membrane"/>
    <property type="evidence" value="ECO:0007669"/>
    <property type="project" value="UniProtKB-SubCell"/>
</dbReference>
<evidence type="ECO:0000256" key="6">
    <source>
        <dbReference type="PIRSR" id="PIRSR600223-1"/>
    </source>
</evidence>
<dbReference type="Gene3D" id="2.10.109.10">
    <property type="entry name" value="Umud Fragment, subunit A"/>
    <property type="match status" value="1"/>
</dbReference>
<gene>
    <name evidence="10" type="primary">lepB</name>
    <name evidence="10" type="ORF">CYJ76_05005</name>
</gene>
<proteinExistence type="inferred from homology"/>
<dbReference type="OrthoDB" id="9815782at2"/>
<feature type="region of interest" description="Disordered" evidence="8">
    <location>
        <begin position="1"/>
        <end position="42"/>
    </location>
</feature>
<feature type="compositionally biased region" description="Basic and acidic residues" evidence="8">
    <location>
        <begin position="14"/>
        <end position="23"/>
    </location>
</feature>
<keyword evidence="7" id="KW-0812">Transmembrane</keyword>
<dbReference type="Pfam" id="PF10502">
    <property type="entry name" value="Peptidase_S26"/>
    <property type="match status" value="1"/>
</dbReference>
<dbReference type="Proteomes" id="UP000234206">
    <property type="component" value="Unassembled WGS sequence"/>
</dbReference>
<dbReference type="InterPro" id="IPR036286">
    <property type="entry name" value="LexA/Signal_pep-like_sf"/>
</dbReference>
<name>A0A2I1PBK5_9MICO</name>
<comment type="similarity">
    <text evidence="3 7">Belongs to the peptidase S26 family.</text>
</comment>
<feature type="active site" evidence="6">
    <location>
        <position position="85"/>
    </location>
</feature>
<keyword evidence="7" id="KW-0645">Protease</keyword>
<comment type="caution">
    <text evidence="10">The sequence shown here is derived from an EMBL/GenBank/DDBJ whole genome shotgun (WGS) entry which is preliminary data.</text>
</comment>
<dbReference type="AlphaFoldDB" id="A0A2I1PBK5"/>
<comment type="catalytic activity">
    <reaction evidence="1 7">
        <text>Cleavage of hydrophobic, N-terminal signal or leader sequences from secreted and periplasmic proteins.</text>
        <dbReference type="EC" id="3.4.21.89"/>
    </reaction>
</comment>
<evidence type="ECO:0000259" key="9">
    <source>
        <dbReference type="Pfam" id="PF10502"/>
    </source>
</evidence>
<evidence type="ECO:0000256" key="2">
    <source>
        <dbReference type="ARBA" id="ARBA00004401"/>
    </source>
</evidence>
<dbReference type="InterPro" id="IPR000223">
    <property type="entry name" value="Pept_S26A_signal_pept_1"/>
</dbReference>
<evidence type="ECO:0000256" key="8">
    <source>
        <dbReference type="SAM" id="MobiDB-lite"/>
    </source>
</evidence>
<evidence type="ECO:0000256" key="1">
    <source>
        <dbReference type="ARBA" id="ARBA00000677"/>
    </source>
</evidence>
<feature type="transmembrane region" description="Helical" evidence="7">
    <location>
        <begin position="58"/>
        <end position="81"/>
    </location>
</feature>
<dbReference type="NCBIfam" id="TIGR02227">
    <property type="entry name" value="sigpep_I_bact"/>
    <property type="match status" value="1"/>
</dbReference>
<dbReference type="GO" id="GO:0004252">
    <property type="term" value="F:serine-type endopeptidase activity"/>
    <property type="evidence" value="ECO:0007669"/>
    <property type="project" value="InterPro"/>
</dbReference>
<accession>A0A2I1PBK5</accession>
<organism evidence="10 11">
    <name type="scientific">Kytococcus schroeteri</name>
    <dbReference type="NCBI Taxonomy" id="138300"/>
    <lineage>
        <taxon>Bacteria</taxon>
        <taxon>Bacillati</taxon>
        <taxon>Actinomycetota</taxon>
        <taxon>Actinomycetes</taxon>
        <taxon>Micrococcales</taxon>
        <taxon>Kytococcaceae</taxon>
        <taxon>Kytococcus</taxon>
    </lineage>
</organism>
<evidence type="ECO:0000313" key="10">
    <source>
        <dbReference type="EMBL" id="PKZ42007.1"/>
    </source>
</evidence>
<dbReference type="PROSITE" id="PS00761">
    <property type="entry name" value="SPASE_I_3"/>
    <property type="match status" value="1"/>
</dbReference>
<keyword evidence="7" id="KW-0472">Membrane</keyword>
<comment type="subcellular location">
    <subcellularLocation>
        <location evidence="2">Cell membrane</location>
        <topology evidence="2">Single-pass type II membrane protein</topology>
    </subcellularLocation>
    <subcellularLocation>
        <location evidence="7">Membrane</location>
        <topology evidence="7">Single-pass type II membrane protein</topology>
    </subcellularLocation>
</comment>
<evidence type="ECO:0000256" key="7">
    <source>
        <dbReference type="RuleBase" id="RU362042"/>
    </source>
</evidence>
<protein>
    <recommendedName>
        <fullName evidence="4 7">Signal peptidase I</fullName>
        <ecNumber evidence="4 7">3.4.21.89</ecNumber>
    </recommendedName>
</protein>
<evidence type="ECO:0000256" key="5">
    <source>
        <dbReference type="ARBA" id="ARBA00022801"/>
    </source>
</evidence>
<feature type="active site" evidence="6">
    <location>
        <position position="153"/>
    </location>
</feature>
<evidence type="ECO:0000256" key="4">
    <source>
        <dbReference type="ARBA" id="ARBA00013208"/>
    </source>
</evidence>
<keyword evidence="5 7" id="KW-0378">Hydrolase</keyword>
<dbReference type="GO" id="GO:0006465">
    <property type="term" value="P:signal peptide processing"/>
    <property type="evidence" value="ECO:0007669"/>
    <property type="project" value="InterPro"/>
</dbReference>
<evidence type="ECO:0000313" key="11">
    <source>
        <dbReference type="Proteomes" id="UP000234206"/>
    </source>
</evidence>
<dbReference type="InterPro" id="IPR019758">
    <property type="entry name" value="Pept_S26A_signal_pept_1_CS"/>
</dbReference>
<sequence length="258" mass="27946">MGPVNTEEQSMPPEQHEPNHAADDQPATGSTSLEADPATPGEAVKERGGFLSALRETVVVAALALFFAFLIKTFLVQAFFIPSGSMENTLQEGDRLLVNKLSPTPFAVERGEVVVFQDPGQWLGSTPKDKSLLHKAGQFVGVLPGDGDEYLIKRVIGLPGDRVQCCDAEGRVQVNGKSIDEPYVFPGNPPSLVEFDEKVPEDHLWVMGDHRSNSGDSRYHGTVPMDRVTGGAFVVIWPFDHVGTLPGKDVFADVPDPK</sequence>
<dbReference type="CDD" id="cd06530">
    <property type="entry name" value="S26_SPase_I"/>
    <property type="match status" value="1"/>
</dbReference>
<dbReference type="InterPro" id="IPR019533">
    <property type="entry name" value="Peptidase_S26"/>
</dbReference>
<dbReference type="EMBL" id="PKIZ01000007">
    <property type="protein sequence ID" value="PKZ42007.1"/>
    <property type="molecule type" value="Genomic_DNA"/>
</dbReference>
<dbReference type="SUPFAM" id="SSF51306">
    <property type="entry name" value="LexA/Signal peptidase"/>
    <property type="match status" value="1"/>
</dbReference>
<dbReference type="EC" id="3.4.21.89" evidence="4 7"/>
<dbReference type="PANTHER" id="PTHR43390:SF1">
    <property type="entry name" value="CHLOROPLAST PROCESSING PEPTIDASE"/>
    <property type="match status" value="1"/>
</dbReference>
<dbReference type="GO" id="GO:0009003">
    <property type="term" value="F:signal peptidase activity"/>
    <property type="evidence" value="ECO:0007669"/>
    <property type="project" value="UniProtKB-EC"/>
</dbReference>
<keyword evidence="11" id="KW-1185">Reference proteome</keyword>
<dbReference type="PRINTS" id="PR00727">
    <property type="entry name" value="LEADERPTASE"/>
</dbReference>
<reference evidence="10 11" key="1">
    <citation type="submission" date="2017-12" db="EMBL/GenBank/DDBJ databases">
        <title>Phylogenetic diversity of female urinary microbiome.</title>
        <authorList>
            <person name="Thomas-White K."/>
            <person name="Wolfe A.J."/>
        </authorList>
    </citation>
    <scope>NUCLEOTIDE SEQUENCE [LARGE SCALE GENOMIC DNA]</scope>
    <source>
        <strain evidence="10 11">UMB1298</strain>
    </source>
</reference>